<dbReference type="PANTHER" id="PTHR21060:SF15">
    <property type="entry name" value="ACETATE KINASE-RELATED"/>
    <property type="match status" value="1"/>
</dbReference>
<dbReference type="RefSeq" id="WP_253869083.1">
    <property type="nucleotide sequence ID" value="NZ_BAABHM010000035.1"/>
</dbReference>
<evidence type="ECO:0000256" key="3">
    <source>
        <dbReference type="ARBA" id="ARBA00022741"/>
    </source>
</evidence>
<comment type="caution">
    <text evidence="8">The sequence shown here is derived from an EMBL/GenBank/DDBJ whole genome shotgun (WGS) entry which is preliminary data.</text>
</comment>
<dbReference type="NCBIfam" id="TIGR00016">
    <property type="entry name" value="ackA"/>
    <property type="match status" value="1"/>
</dbReference>
<organism evidence="8 9">
    <name type="scientific">Promicromonospora umidemergens</name>
    <dbReference type="NCBI Taxonomy" id="629679"/>
    <lineage>
        <taxon>Bacteria</taxon>
        <taxon>Bacillati</taxon>
        <taxon>Actinomycetota</taxon>
        <taxon>Actinomycetes</taxon>
        <taxon>Micrococcales</taxon>
        <taxon>Promicromonosporaceae</taxon>
        <taxon>Promicromonospora</taxon>
    </lineage>
</organism>
<keyword evidence="4 6" id="KW-0418">Kinase</keyword>
<feature type="site" description="Transition state stabilizer" evidence="6">
    <location>
        <position position="179"/>
    </location>
</feature>
<dbReference type="PRINTS" id="PR00471">
    <property type="entry name" value="ACETATEKNASE"/>
</dbReference>
<comment type="subcellular location">
    <subcellularLocation>
        <location evidence="6">Cytoplasm</location>
    </subcellularLocation>
</comment>
<feature type="active site" description="Proton donor/acceptor" evidence="6">
    <location>
        <position position="147"/>
    </location>
</feature>
<feature type="binding site" evidence="6">
    <location>
        <begin position="289"/>
        <end position="291"/>
    </location>
    <ligand>
        <name>ATP</name>
        <dbReference type="ChEBI" id="CHEBI:30616"/>
    </ligand>
</feature>
<keyword evidence="2 6" id="KW-0808">Transferase</keyword>
<keyword evidence="6" id="KW-0963">Cytoplasm</keyword>
<feature type="binding site" evidence="6">
    <location>
        <position position="9"/>
    </location>
    <ligand>
        <name>Mg(2+)</name>
        <dbReference type="ChEBI" id="CHEBI:18420"/>
    </ligand>
</feature>
<proteinExistence type="inferred from homology"/>
<keyword evidence="6" id="KW-0479">Metal-binding</keyword>
<evidence type="ECO:0000256" key="5">
    <source>
        <dbReference type="ARBA" id="ARBA00022840"/>
    </source>
</evidence>
<comment type="subunit">
    <text evidence="6">Homodimer.</text>
</comment>
<dbReference type="CDD" id="cd24010">
    <property type="entry name" value="ASKHA_NBD_AcK_PK"/>
    <property type="match status" value="1"/>
</dbReference>
<dbReference type="InterPro" id="IPR043129">
    <property type="entry name" value="ATPase_NBD"/>
</dbReference>
<dbReference type="PROSITE" id="PS01075">
    <property type="entry name" value="ACETATE_KINASE_1"/>
    <property type="match status" value="1"/>
</dbReference>
<dbReference type="SUPFAM" id="SSF53067">
    <property type="entry name" value="Actin-like ATPase domain"/>
    <property type="match status" value="2"/>
</dbReference>
<dbReference type="Gene3D" id="3.30.420.40">
    <property type="match status" value="2"/>
</dbReference>
<dbReference type="PROSITE" id="PS01076">
    <property type="entry name" value="ACETATE_KINASE_2"/>
    <property type="match status" value="1"/>
</dbReference>
<evidence type="ECO:0000256" key="1">
    <source>
        <dbReference type="ARBA" id="ARBA00008748"/>
    </source>
</evidence>
<evidence type="ECO:0000256" key="7">
    <source>
        <dbReference type="RuleBase" id="RU003835"/>
    </source>
</evidence>
<comment type="pathway">
    <text evidence="6">Metabolic intermediate biosynthesis; acetyl-CoA biosynthesis; acetyl-CoA from acetate: step 1/2.</text>
</comment>
<keyword evidence="3 6" id="KW-0547">Nucleotide-binding</keyword>
<comment type="catalytic activity">
    <reaction evidence="6">
        <text>acetate + ATP = acetyl phosphate + ADP</text>
        <dbReference type="Rhea" id="RHEA:11352"/>
        <dbReference type="ChEBI" id="CHEBI:22191"/>
        <dbReference type="ChEBI" id="CHEBI:30089"/>
        <dbReference type="ChEBI" id="CHEBI:30616"/>
        <dbReference type="ChEBI" id="CHEBI:456216"/>
        <dbReference type="EC" id="2.7.2.1"/>
    </reaction>
</comment>
<feature type="binding site" evidence="6">
    <location>
        <position position="90"/>
    </location>
    <ligand>
        <name>substrate</name>
    </ligand>
</feature>
<accession>A0ABP8Y6W0</accession>
<keyword evidence="5 6" id="KW-0067">ATP-binding</keyword>
<reference evidence="9" key="1">
    <citation type="journal article" date="2019" name="Int. J. Syst. Evol. Microbiol.">
        <title>The Global Catalogue of Microorganisms (GCM) 10K type strain sequencing project: providing services to taxonomists for standard genome sequencing and annotation.</title>
        <authorList>
            <consortium name="The Broad Institute Genomics Platform"/>
            <consortium name="The Broad Institute Genome Sequencing Center for Infectious Disease"/>
            <person name="Wu L."/>
            <person name="Ma J."/>
        </authorList>
    </citation>
    <scope>NUCLEOTIDE SEQUENCE [LARGE SCALE GENOMIC DNA]</scope>
    <source>
        <strain evidence="9">JCM 17975</strain>
    </source>
</reference>
<evidence type="ECO:0000256" key="2">
    <source>
        <dbReference type="ARBA" id="ARBA00022679"/>
    </source>
</evidence>
<dbReference type="PIRSF" id="PIRSF000722">
    <property type="entry name" value="Acetate_prop_kin"/>
    <property type="match status" value="1"/>
</dbReference>
<feature type="binding site" evidence="6">
    <location>
        <begin position="337"/>
        <end position="341"/>
    </location>
    <ligand>
        <name>ATP</name>
        <dbReference type="ChEBI" id="CHEBI:30616"/>
    </ligand>
</feature>
<dbReference type="InterPro" id="IPR023865">
    <property type="entry name" value="Aliphatic_acid_kinase_CS"/>
</dbReference>
<dbReference type="EMBL" id="BAABHM010000035">
    <property type="protein sequence ID" value="GAA4721420.1"/>
    <property type="molecule type" value="Genomic_DNA"/>
</dbReference>
<feature type="binding site" evidence="6">
    <location>
        <begin position="216"/>
        <end position="220"/>
    </location>
    <ligand>
        <name>ATP</name>
        <dbReference type="ChEBI" id="CHEBI:30616"/>
    </ligand>
</feature>
<gene>
    <name evidence="6" type="primary">ackA</name>
    <name evidence="8" type="ORF">GCM10023198_52090</name>
</gene>
<name>A0ABP8Y6W0_9MICO</name>
<feature type="binding site" evidence="6">
    <location>
        <position position="16"/>
    </location>
    <ligand>
        <name>ATP</name>
        <dbReference type="ChEBI" id="CHEBI:30616"/>
    </ligand>
</feature>
<evidence type="ECO:0000256" key="6">
    <source>
        <dbReference type="HAMAP-Rule" id="MF_00020"/>
    </source>
</evidence>
<keyword evidence="9" id="KW-1185">Reference proteome</keyword>
<comment type="similarity">
    <text evidence="1 6 7">Belongs to the acetokinase family.</text>
</comment>
<comment type="cofactor">
    <cofactor evidence="6">
        <name>Mg(2+)</name>
        <dbReference type="ChEBI" id="CHEBI:18420"/>
    </cofactor>
    <cofactor evidence="6">
        <name>Mn(2+)</name>
        <dbReference type="ChEBI" id="CHEBI:29035"/>
    </cofactor>
    <text evidence="6">Mg(2+). Can also accept Mn(2+).</text>
</comment>
<dbReference type="InterPro" id="IPR000890">
    <property type="entry name" value="Aliphatic_acid_kin_short-chain"/>
</dbReference>
<dbReference type="HAMAP" id="MF_00020">
    <property type="entry name" value="Acetate_kinase"/>
    <property type="match status" value="1"/>
</dbReference>
<sequence length="426" mass="44545">MTQTVLVLNSGSSSLKYQLVDPTSGQSVAGGIVERIGESTGSATHQWGESETVRDAPVPDHGAALRLVLDLFDETGPSLADAGITAVGHRVVHGGAVFTEPTPVDDDVVTAVRDLIPLAPLHNPAAVKGIEVARELLSHLPHVAVFDTAFFAPLPAAAATYALDRKVTAEHGIRRYGFHGTSHGFVSSAVTAHPAVVAKLAAEGRGPETLRQVVLHLGNGASASAVLGGRPVDTSMGFTPLEGLVMGTRPGDVDPGIVFHLVRAGMSAPDVDTLLNKQSGLLGMSGVNDMREVRKLADSGDADARLALEVYLHRLRKYVGAYAAVLGGIDVLTFTAGVGENDHRVRSGVVRDLKFLGLSIDPAANEARSDEARVVSMTPGPRDGSEPLAALRQGQEPPVETPLVMVVPTNEELAIARQTMELVEGS</sequence>
<evidence type="ECO:0000256" key="4">
    <source>
        <dbReference type="ARBA" id="ARBA00022777"/>
    </source>
</evidence>
<dbReference type="InterPro" id="IPR004372">
    <property type="entry name" value="Ac/propionate_kinase"/>
</dbReference>
<protein>
    <recommendedName>
        <fullName evidence="6">Acetate kinase</fullName>
        <ecNumber evidence="6">2.7.2.1</ecNumber>
    </recommendedName>
    <alternativeName>
        <fullName evidence="6">Acetokinase</fullName>
    </alternativeName>
</protein>
<feature type="binding site" evidence="6">
    <location>
        <position position="411"/>
    </location>
    <ligand>
        <name>Mg(2+)</name>
        <dbReference type="ChEBI" id="CHEBI:18420"/>
    </ligand>
</feature>
<evidence type="ECO:0000313" key="8">
    <source>
        <dbReference type="EMBL" id="GAA4721420.1"/>
    </source>
</evidence>
<evidence type="ECO:0000313" key="9">
    <source>
        <dbReference type="Proteomes" id="UP001500843"/>
    </source>
</evidence>
<dbReference type="Proteomes" id="UP001500843">
    <property type="component" value="Unassembled WGS sequence"/>
</dbReference>
<dbReference type="EC" id="2.7.2.1" evidence="6"/>
<dbReference type="Pfam" id="PF00871">
    <property type="entry name" value="Acetate_kinase"/>
    <property type="match status" value="1"/>
</dbReference>
<dbReference type="PANTHER" id="PTHR21060">
    <property type="entry name" value="ACETATE KINASE"/>
    <property type="match status" value="1"/>
</dbReference>
<keyword evidence="6" id="KW-0460">Magnesium</keyword>
<dbReference type="GO" id="GO:0016301">
    <property type="term" value="F:kinase activity"/>
    <property type="evidence" value="ECO:0007669"/>
    <property type="project" value="UniProtKB-KW"/>
</dbReference>
<feature type="site" description="Transition state stabilizer" evidence="6">
    <location>
        <position position="249"/>
    </location>
</feature>
<comment type="function">
    <text evidence="6">Catalyzes the formation of acetyl phosphate from acetate and ATP. Can also catalyze the reverse reaction.</text>
</comment>